<dbReference type="PROSITE" id="PS01228">
    <property type="entry name" value="COF_1"/>
    <property type="match status" value="1"/>
</dbReference>
<organism evidence="1 2">
    <name type="scientific">Listeria fleischmannii subsp. fleischmannii</name>
    <dbReference type="NCBI Taxonomy" id="1671902"/>
    <lineage>
        <taxon>Bacteria</taxon>
        <taxon>Bacillati</taxon>
        <taxon>Bacillota</taxon>
        <taxon>Bacilli</taxon>
        <taxon>Bacillales</taxon>
        <taxon>Listeriaceae</taxon>
        <taxon>Listeria</taxon>
    </lineage>
</organism>
<evidence type="ECO:0000313" key="2">
    <source>
        <dbReference type="Proteomes" id="UP000250257"/>
    </source>
</evidence>
<proteinExistence type="predicted"/>
<dbReference type="AlphaFoldDB" id="A0A2X3GH25"/>
<name>A0A2X3GH25_9LIST</name>
<dbReference type="SUPFAM" id="SSF56784">
    <property type="entry name" value="HAD-like"/>
    <property type="match status" value="1"/>
</dbReference>
<dbReference type="InterPro" id="IPR023214">
    <property type="entry name" value="HAD_sf"/>
</dbReference>
<dbReference type="Proteomes" id="UP000250257">
    <property type="component" value="Unassembled WGS sequence"/>
</dbReference>
<dbReference type="Gene3D" id="3.40.50.1000">
    <property type="entry name" value="HAD superfamily/HAD-like"/>
    <property type="match status" value="1"/>
</dbReference>
<evidence type="ECO:0000313" key="1">
    <source>
        <dbReference type="EMBL" id="SQC67428.1"/>
    </source>
</evidence>
<sequence length="51" mass="5824">MIKVIASDMDGTLLNSDIRVASENVKRLNTQDQKGFILFYVLVECMMTQWG</sequence>
<dbReference type="EMBL" id="UAWT01000008">
    <property type="protein sequence ID" value="SQC67428.1"/>
    <property type="molecule type" value="Genomic_DNA"/>
</dbReference>
<protein>
    <submittedName>
        <fullName evidence="1">Uncharacterized protein</fullName>
    </submittedName>
</protein>
<dbReference type="Pfam" id="PF08282">
    <property type="entry name" value="Hydrolase_3"/>
    <property type="match status" value="1"/>
</dbReference>
<gene>
    <name evidence="1" type="ORF">NCTC13940_00827</name>
</gene>
<dbReference type="STRING" id="1214117.LFLEISCH_04385"/>
<accession>A0A2X3GH25</accession>
<dbReference type="InterPro" id="IPR036412">
    <property type="entry name" value="HAD-like_sf"/>
</dbReference>
<reference evidence="1 2" key="1">
    <citation type="submission" date="2018-06" db="EMBL/GenBank/DDBJ databases">
        <authorList>
            <consortium name="Pathogen Informatics"/>
            <person name="Doyle S."/>
        </authorList>
    </citation>
    <scope>NUCLEOTIDE SEQUENCE [LARGE SCALE GENOMIC DNA]</scope>
    <source>
        <strain evidence="1 2">NCTC13940</strain>
    </source>
</reference>